<dbReference type="Proteomes" id="UP001283361">
    <property type="component" value="Unassembled WGS sequence"/>
</dbReference>
<comment type="caution">
    <text evidence="2">The sequence shown here is derived from an EMBL/GenBank/DDBJ whole genome shotgun (WGS) entry which is preliminary data.</text>
</comment>
<keyword evidence="3" id="KW-1185">Reference proteome</keyword>
<dbReference type="AlphaFoldDB" id="A0AAE1D2S2"/>
<evidence type="ECO:0000313" key="2">
    <source>
        <dbReference type="EMBL" id="KAK3754228.1"/>
    </source>
</evidence>
<proteinExistence type="predicted"/>
<reference evidence="2" key="1">
    <citation type="journal article" date="2023" name="G3 (Bethesda)">
        <title>A reference genome for the long-term kleptoplast-retaining sea slug Elysia crispata morphotype clarki.</title>
        <authorList>
            <person name="Eastman K.E."/>
            <person name="Pendleton A.L."/>
            <person name="Shaikh M.A."/>
            <person name="Suttiyut T."/>
            <person name="Ogas R."/>
            <person name="Tomko P."/>
            <person name="Gavelis G."/>
            <person name="Widhalm J.R."/>
            <person name="Wisecaver J.H."/>
        </authorList>
    </citation>
    <scope>NUCLEOTIDE SEQUENCE</scope>
    <source>
        <strain evidence="2">ECLA1</strain>
    </source>
</reference>
<keyword evidence="1" id="KW-0175">Coiled coil</keyword>
<dbReference type="EMBL" id="JAWDGP010005684">
    <property type="protein sequence ID" value="KAK3754228.1"/>
    <property type="molecule type" value="Genomic_DNA"/>
</dbReference>
<feature type="coiled-coil region" evidence="1">
    <location>
        <begin position="118"/>
        <end position="145"/>
    </location>
</feature>
<accession>A0AAE1D2S2</accession>
<evidence type="ECO:0000256" key="1">
    <source>
        <dbReference type="SAM" id="Coils"/>
    </source>
</evidence>
<gene>
    <name evidence="2" type="ORF">RRG08_030643</name>
</gene>
<protein>
    <submittedName>
        <fullName evidence="2">Uncharacterized protein</fullName>
    </submittedName>
</protein>
<name>A0AAE1D2S2_9GAST</name>
<sequence length="186" mass="20456">MSAADSSFALSWDVGNGKFPLKNKDAVIVALSDSHDEALEINKESPLLMGFASNYRAYALFHPDDKNLDKWKVAGTSLTRVYDAAATAADITIYYVSELMNAIRNNTMDQAQLFDKGLRNAKIAVFRLETQVQEATEALMDLRDVHKGPDADGIYGILLKLLNLSNIANELRASFLRLIDAAGIES</sequence>
<organism evidence="2 3">
    <name type="scientific">Elysia crispata</name>
    <name type="common">lettuce slug</name>
    <dbReference type="NCBI Taxonomy" id="231223"/>
    <lineage>
        <taxon>Eukaryota</taxon>
        <taxon>Metazoa</taxon>
        <taxon>Spiralia</taxon>
        <taxon>Lophotrochozoa</taxon>
        <taxon>Mollusca</taxon>
        <taxon>Gastropoda</taxon>
        <taxon>Heterobranchia</taxon>
        <taxon>Euthyneura</taxon>
        <taxon>Panpulmonata</taxon>
        <taxon>Sacoglossa</taxon>
        <taxon>Placobranchoidea</taxon>
        <taxon>Plakobranchidae</taxon>
        <taxon>Elysia</taxon>
    </lineage>
</organism>
<evidence type="ECO:0000313" key="3">
    <source>
        <dbReference type="Proteomes" id="UP001283361"/>
    </source>
</evidence>